<dbReference type="InterPro" id="IPR051448">
    <property type="entry name" value="CdaR-like_regulators"/>
</dbReference>
<evidence type="ECO:0000259" key="2">
    <source>
        <dbReference type="Pfam" id="PF13556"/>
    </source>
</evidence>
<name>A0A7V7UBU0_9FIRM</name>
<dbReference type="OrthoDB" id="212459at2"/>
<evidence type="ECO:0000313" key="5">
    <source>
        <dbReference type="Proteomes" id="UP000461768"/>
    </source>
</evidence>
<feature type="domain" description="PucR C-terminal helix-turn-helix" evidence="2">
    <location>
        <begin position="448"/>
        <end position="505"/>
    </location>
</feature>
<sequence length="512" mass="60422">MELFAVKEYLKTGNIQTYGNQDATIDVRMVKLLTKEQNRFHKHIIYLGSTQFLPAPNSALDSTILCYGQEVDWSLYQGSKLRILYTKNEFDCVKMFNDISDKLQDIQKINAALHILINAFFTERGLQYLVDVAYEVFGNPVYVVDTRHKYIAMSSGIIADTSFASEENKIGYINKEGIEYLKKNKIDEKIREQNAPIYFINPLHNKGMLVDAITINQIEVGHVMLYEQDRPFGEFDSILLHRTSRIISMELQKNSFITDNKGFMYSYFLADLLDNPISNYSTVCKRLETIGYDLKQDQYILVIPPHSYRDTTTKLDIIVEQLRFILPNSIYVIYENCIVFLISRNRKDGITDYEFKRLSEFLETNKLIAGMSNFFEDLRDAKRFYKQALKSIELSKKMNRNITIHFYSDYYLYHIFEMCEREEEIRFFLHPGMMKLLQYDKLHNTDFLHTLHEYLESPGQPSQIAKRLHIHKNTLLYRMDKIRNIMDCKIDTGEEFMSFNLSYRIMEYLNLI</sequence>
<dbReference type="AlphaFoldDB" id="A0A7V7UBU0"/>
<reference evidence="4 5" key="2">
    <citation type="submission" date="2020-02" db="EMBL/GenBank/DDBJ databases">
        <title>Candidatus Galacturonibacter soehngenii shows hetero-acetogenic catabolism of galacturonic acid but lacks a canonical carbon monoxide dehydrogenase/acetyl-CoA synthase complex.</title>
        <authorList>
            <person name="Diender M."/>
            <person name="Stouten G.R."/>
            <person name="Petersen J.F."/>
            <person name="Nielsen P.H."/>
            <person name="Dueholm M.S."/>
            <person name="Pronk J.T."/>
            <person name="Van Loosdrecht M.C.M."/>
        </authorList>
    </citation>
    <scope>NUCLEOTIDE SEQUENCE [LARGE SCALE GENOMIC DNA]</scope>
    <source>
        <strain evidence="4">GalUA</strain>
    </source>
</reference>
<dbReference type="InterPro" id="IPR025736">
    <property type="entry name" value="PucR_C-HTH_dom"/>
</dbReference>
<reference evidence="4 5" key="1">
    <citation type="submission" date="2019-09" db="EMBL/GenBank/DDBJ databases">
        <authorList>
            <person name="Valk L.C."/>
        </authorList>
    </citation>
    <scope>NUCLEOTIDE SEQUENCE [LARGE SCALE GENOMIC DNA]</scope>
    <source>
        <strain evidence="4">GalUA</strain>
    </source>
</reference>
<dbReference type="RefSeq" id="WP_151145869.1">
    <property type="nucleotide sequence ID" value="NZ_WAGX01000005.1"/>
</dbReference>
<accession>A0A7V7UBU0</accession>
<dbReference type="PANTHER" id="PTHR33744">
    <property type="entry name" value="CARBOHYDRATE DIACID REGULATOR"/>
    <property type="match status" value="1"/>
</dbReference>
<dbReference type="PANTHER" id="PTHR33744:SF15">
    <property type="entry name" value="CARBOHYDRATE DIACID REGULATOR"/>
    <property type="match status" value="1"/>
</dbReference>
<organism evidence="4 5">
    <name type="scientific">Candidatus Galacturonatibacter soehngenii</name>
    <dbReference type="NCBI Taxonomy" id="2307010"/>
    <lineage>
        <taxon>Bacteria</taxon>
        <taxon>Bacillati</taxon>
        <taxon>Bacillota</taxon>
        <taxon>Clostridia</taxon>
        <taxon>Lachnospirales</taxon>
        <taxon>Lachnospiraceae</taxon>
        <taxon>Candidatus Galacturonatibacter</taxon>
    </lineage>
</organism>
<comment type="caution">
    <text evidence="4">The sequence shown here is derived from an EMBL/GenBank/DDBJ whole genome shotgun (WGS) entry which is preliminary data.</text>
</comment>
<dbReference type="Gene3D" id="1.10.10.2840">
    <property type="entry name" value="PucR C-terminal helix-turn-helix domain"/>
    <property type="match status" value="1"/>
</dbReference>
<comment type="similarity">
    <text evidence="1">Belongs to the CdaR family.</text>
</comment>
<dbReference type="InterPro" id="IPR042070">
    <property type="entry name" value="PucR_C-HTH_sf"/>
</dbReference>
<evidence type="ECO:0000256" key="1">
    <source>
        <dbReference type="ARBA" id="ARBA00006754"/>
    </source>
</evidence>
<gene>
    <name evidence="4" type="ORF">F7O84_12915</name>
</gene>
<evidence type="ECO:0000259" key="3">
    <source>
        <dbReference type="Pfam" id="PF17853"/>
    </source>
</evidence>
<dbReference type="InterPro" id="IPR029016">
    <property type="entry name" value="GAF-like_dom_sf"/>
</dbReference>
<dbReference type="Proteomes" id="UP000461768">
    <property type="component" value="Unassembled WGS sequence"/>
</dbReference>
<feature type="domain" description="CdaR GGDEF-like" evidence="3">
    <location>
        <begin position="285"/>
        <end position="393"/>
    </location>
</feature>
<dbReference type="InterPro" id="IPR041522">
    <property type="entry name" value="CdaR_GGDEF"/>
</dbReference>
<proteinExistence type="inferred from homology"/>
<dbReference type="Pfam" id="PF17853">
    <property type="entry name" value="GGDEF_2"/>
    <property type="match status" value="1"/>
</dbReference>
<keyword evidence="5" id="KW-1185">Reference proteome</keyword>
<evidence type="ECO:0000313" key="4">
    <source>
        <dbReference type="EMBL" id="KAB1438438.1"/>
    </source>
</evidence>
<dbReference type="EMBL" id="WAGX01000005">
    <property type="protein sequence ID" value="KAB1438438.1"/>
    <property type="molecule type" value="Genomic_DNA"/>
</dbReference>
<dbReference type="Pfam" id="PF13556">
    <property type="entry name" value="HTH_30"/>
    <property type="match status" value="1"/>
</dbReference>
<dbReference type="Gene3D" id="3.30.450.40">
    <property type="match status" value="1"/>
</dbReference>
<protein>
    <submittedName>
        <fullName evidence="4">PucR family transcriptional regulator</fullName>
    </submittedName>
</protein>